<reference evidence="1" key="2">
    <citation type="submission" date="2025-09" db="UniProtKB">
        <authorList>
            <consortium name="EnsemblPlants"/>
        </authorList>
    </citation>
    <scope>IDENTIFICATION</scope>
</reference>
<accession>A0ACD5X188</accession>
<keyword evidence="2" id="KW-1185">Reference proteome</keyword>
<name>A0ACD5X188_AVESA</name>
<dbReference type="EnsemblPlants" id="AVESA.00010b.r2.4DG0717470.1">
    <property type="protein sequence ID" value="AVESA.00010b.r2.4DG0717470.1.CDS"/>
    <property type="gene ID" value="AVESA.00010b.r2.4DG0717470"/>
</dbReference>
<reference evidence="1" key="1">
    <citation type="submission" date="2021-05" db="EMBL/GenBank/DDBJ databases">
        <authorList>
            <person name="Scholz U."/>
            <person name="Mascher M."/>
            <person name="Fiebig A."/>
        </authorList>
    </citation>
    <scope>NUCLEOTIDE SEQUENCE [LARGE SCALE GENOMIC DNA]</scope>
</reference>
<proteinExistence type="predicted"/>
<dbReference type="Proteomes" id="UP001732700">
    <property type="component" value="Chromosome 4D"/>
</dbReference>
<evidence type="ECO:0000313" key="1">
    <source>
        <dbReference type="EnsemblPlants" id="AVESA.00010b.r2.4DG0717470.1.CDS"/>
    </source>
</evidence>
<sequence length="232" mass="23965">MYVDANHGLYIELAICSNRSKSILITHQSIIMRCDDGKSKSKGRLHAVNIAGRIAAMGLAVASAALMATASQCTIVLPNGGPAHTVTYSDFSPFVYLVVANAIAAVMVGVAIFLSVWKKGRGKCSRVLLPLLDIAAPALLYSSTGAAFATSEYLSYCSSYGRRVSVCDGALGGGTRSFCSQVRMAMYISLAAAGAASTAQLVKCLALSTASCDDDSSSSSGSDDGCAHGCKH</sequence>
<protein>
    <submittedName>
        <fullName evidence="1">Uncharacterized protein</fullName>
    </submittedName>
</protein>
<evidence type="ECO:0000313" key="2">
    <source>
        <dbReference type="Proteomes" id="UP001732700"/>
    </source>
</evidence>
<organism evidence="1 2">
    <name type="scientific">Avena sativa</name>
    <name type="common">Oat</name>
    <dbReference type="NCBI Taxonomy" id="4498"/>
    <lineage>
        <taxon>Eukaryota</taxon>
        <taxon>Viridiplantae</taxon>
        <taxon>Streptophyta</taxon>
        <taxon>Embryophyta</taxon>
        <taxon>Tracheophyta</taxon>
        <taxon>Spermatophyta</taxon>
        <taxon>Magnoliopsida</taxon>
        <taxon>Liliopsida</taxon>
        <taxon>Poales</taxon>
        <taxon>Poaceae</taxon>
        <taxon>BOP clade</taxon>
        <taxon>Pooideae</taxon>
        <taxon>Poodae</taxon>
        <taxon>Poeae</taxon>
        <taxon>Poeae Chloroplast Group 1 (Aveneae type)</taxon>
        <taxon>Aveninae</taxon>
        <taxon>Avena</taxon>
    </lineage>
</organism>